<dbReference type="InterPro" id="IPR007624">
    <property type="entry name" value="RNA_pol_sigma70_r3"/>
</dbReference>
<evidence type="ECO:0000259" key="6">
    <source>
        <dbReference type="Pfam" id="PF04539"/>
    </source>
</evidence>
<dbReference type="GO" id="GO:0003677">
    <property type="term" value="F:DNA binding"/>
    <property type="evidence" value="ECO:0007669"/>
    <property type="project" value="UniProtKB-KW"/>
</dbReference>
<evidence type="ECO:0000313" key="10">
    <source>
        <dbReference type="Proteomes" id="UP000320085"/>
    </source>
</evidence>
<evidence type="ECO:0000313" key="9">
    <source>
        <dbReference type="EMBL" id="TQN46232.1"/>
    </source>
</evidence>
<dbReference type="NCBIfam" id="TIGR02937">
    <property type="entry name" value="sigma70-ECF"/>
    <property type="match status" value="1"/>
</dbReference>
<feature type="compositionally biased region" description="Low complexity" evidence="5">
    <location>
        <begin position="1"/>
        <end position="34"/>
    </location>
</feature>
<dbReference type="SUPFAM" id="SSF88659">
    <property type="entry name" value="Sigma3 and sigma4 domains of RNA polymerase sigma factors"/>
    <property type="match status" value="2"/>
</dbReference>
<dbReference type="InterPro" id="IPR007630">
    <property type="entry name" value="RNA_pol_sigma70_r4"/>
</dbReference>
<organism evidence="9 10">
    <name type="scientific">Humibacillus xanthopallidus</name>
    <dbReference type="NCBI Taxonomy" id="412689"/>
    <lineage>
        <taxon>Bacteria</taxon>
        <taxon>Bacillati</taxon>
        <taxon>Actinomycetota</taxon>
        <taxon>Actinomycetes</taxon>
        <taxon>Micrococcales</taxon>
        <taxon>Intrasporangiaceae</taxon>
        <taxon>Humibacillus</taxon>
    </lineage>
</organism>
<dbReference type="Gene3D" id="1.20.140.160">
    <property type="match status" value="1"/>
</dbReference>
<dbReference type="Gene3D" id="1.20.120.1810">
    <property type="match status" value="1"/>
</dbReference>
<evidence type="ECO:0000256" key="5">
    <source>
        <dbReference type="SAM" id="MobiDB-lite"/>
    </source>
</evidence>
<dbReference type="Pfam" id="PF04539">
    <property type="entry name" value="Sigma70_r3"/>
    <property type="match status" value="1"/>
</dbReference>
<dbReference type="AlphaFoldDB" id="A0A543PQ77"/>
<keyword evidence="3" id="KW-0238">DNA-binding</keyword>
<dbReference type="PRINTS" id="PR00046">
    <property type="entry name" value="SIGMA70FCT"/>
</dbReference>
<dbReference type="PANTHER" id="PTHR30385">
    <property type="entry name" value="SIGMA FACTOR F FLAGELLAR"/>
    <property type="match status" value="1"/>
</dbReference>
<sequence>MAPVRAVATATPQTTGPATTSEASPSAAEMATAGLHAERDAETARLFAALADAPDGRARAVVLERLVLLYLDLCGSMASRYDGRGIEHDDLEQVARLALVKAIDRYVPGQGPSFAAFAVPTISGELKRHFRDRGWMVRPPRRLQEMRVQVQSCRNRLEQECGHSPSDAEVARALGVSRASVKEAVAAASSFHPTSLDAGTTDDESGSVAFLLGDVDESLARVDDRVCLGAALSGLDAQERQLLALRYVDELTQREIGVRLGISQMQVSRALRRLVADLRVALADDATAAERSLEHAS</sequence>
<feature type="region of interest" description="Disordered" evidence="5">
    <location>
        <begin position="1"/>
        <end position="35"/>
    </location>
</feature>
<dbReference type="Pfam" id="PF04542">
    <property type="entry name" value="Sigma70_r2"/>
    <property type="match status" value="1"/>
</dbReference>
<proteinExistence type="predicted"/>
<dbReference type="Pfam" id="PF04545">
    <property type="entry name" value="Sigma70_r4"/>
    <property type="match status" value="1"/>
</dbReference>
<dbReference type="EMBL" id="VFQF01000002">
    <property type="protein sequence ID" value="TQN46232.1"/>
    <property type="molecule type" value="Genomic_DNA"/>
</dbReference>
<dbReference type="GO" id="GO:0006352">
    <property type="term" value="P:DNA-templated transcription initiation"/>
    <property type="evidence" value="ECO:0007669"/>
    <property type="project" value="InterPro"/>
</dbReference>
<keyword evidence="2" id="KW-0731">Sigma factor</keyword>
<evidence type="ECO:0000256" key="2">
    <source>
        <dbReference type="ARBA" id="ARBA00023082"/>
    </source>
</evidence>
<evidence type="ECO:0000256" key="4">
    <source>
        <dbReference type="ARBA" id="ARBA00023163"/>
    </source>
</evidence>
<evidence type="ECO:0000256" key="1">
    <source>
        <dbReference type="ARBA" id="ARBA00023015"/>
    </source>
</evidence>
<dbReference type="SUPFAM" id="SSF88946">
    <property type="entry name" value="Sigma2 domain of RNA polymerase sigma factors"/>
    <property type="match status" value="1"/>
</dbReference>
<dbReference type="InterPro" id="IPR013325">
    <property type="entry name" value="RNA_pol_sigma_r2"/>
</dbReference>
<keyword evidence="1" id="KW-0805">Transcription regulation</keyword>
<evidence type="ECO:0000256" key="3">
    <source>
        <dbReference type="ARBA" id="ARBA00023125"/>
    </source>
</evidence>
<dbReference type="InterPro" id="IPR014284">
    <property type="entry name" value="RNA_pol_sigma-70_dom"/>
</dbReference>
<dbReference type="OrthoDB" id="9804285at2"/>
<keyword evidence="4" id="KW-0804">Transcription</keyword>
<dbReference type="PANTHER" id="PTHR30385:SF4">
    <property type="entry name" value="RNA POLYMERASE SIGMA-E FACTOR"/>
    <property type="match status" value="1"/>
</dbReference>
<name>A0A543PQ77_9MICO</name>
<evidence type="ECO:0000259" key="8">
    <source>
        <dbReference type="Pfam" id="PF04545"/>
    </source>
</evidence>
<feature type="domain" description="RNA polymerase sigma-70 region 4" evidence="8">
    <location>
        <begin position="231"/>
        <end position="279"/>
    </location>
</feature>
<gene>
    <name evidence="9" type="ORF">FHX52_2938</name>
</gene>
<feature type="domain" description="RNA polymerase sigma-70 region 3" evidence="6">
    <location>
        <begin position="147"/>
        <end position="205"/>
    </location>
</feature>
<feature type="domain" description="RNA polymerase sigma-70 region 2" evidence="7">
    <location>
        <begin position="67"/>
        <end position="135"/>
    </location>
</feature>
<dbReference type="InterPro" id="IPR000943">
    <property type="entry name" value="RNA_pol_sigma70"/>
</dbReference>
<reference evidence="9 10" key="1">
    <citation type="submission" date="2019-06" db="EMBL/GenBank/DDBJ databases">
        <title>Sequencing the genomes of 1000 actinobacteria strains.</title>
        <authorList>
            <person name="Klenk H.-P."/>
        </authorList>
    </citation>
    <scope>NUCLEOTIDE SEQUENCE [LARGE SCALE GENOMIC DNA]</scope>
    <source>
        <strain evidence="9 10">DSM 21776</strain>
    </source>
</reference>
<dbReference type="InterPro" id="IPR007627">
    <property type="entry name" value="RNA_pol_sigma70_r2"/>
</dbReference>
<dbReference type="InterPro" id="IPR013324">
    <property type="entry name" value="RNA_pol_sigma_r3/r4-like"/>
</dbReference>
<evidence type="ECO:0000259" key="7">
    <source>
        <dbReference type="Pfam" id="PF04542"/>
    </source>
</evidence>
<protein>
    <submittedName>
        <fullName evidence="9">RNA polymerase sigma-28 (SigD/FliA/WhiG) subunit</fullName>
    </submittedName>
</protein>
<accession>A0A543PQ77</accession>
<dbReference type="CDD" id="cd06171">
    <property type="entry name" value="Sigma70_r4"/>
    <property type="match status" value="1"/>
</dbReference>
<dbReference type="Proteomes" id="UP000320085">
    <property type="component" value="Unassembled WGS sequence"/>
</dbReference>
<comment type="caution">
    <text evidence="9">The sequence shown here is derived from an EMBL/GenBank/DDBJ whole genome shotgun (WGS) entry which is preliminary data.</text>
</comment>
<dbReference type="GO" id="GO:0016987">
    <property type="term" value="F:sigma factor activity"/>
    <property type="evidence" value="ECO:0007669"/>
    <property type="project" value="UniProtKB-KW"/>
</dbReference>